<dbReference type="KEGG" id="more:E1B28_004461"/>
<comment type="pathway">
    <text evidence="1">Glycolipid biosynthesis; glycosylphosphatidylinositol-anchor biosynthesis.</text>
</comment>
<evidence type="ECO:0000259" key="3">
    <source>
        <dbReference type="Pfam" id="PF10181"/>
    </source>
</evidence>
<proteinExistence type="inferred from homology"/>
<evidence type="ECO:0000256" key="1">
    <source>
        <dbReference type="ARBA" id="ARBA00004687"/>
    </source>
</evidence>
<accession>A0A9P7UYK7</accession>
<dbReference type="GO" id="GO:0000506">
    <property type="term" value="C:glycosylphosphatidylinositol-N-acetylglucosaminyltransferase (GPI-GnT) complex"/>
    <property type="evidence" value="ECO:0007669"/>
    <property type="project" value="InterPro"/>
</dbReference>
<feature type="domain" description="Phosphatidylinositol N-acetylglucosaminyltransferase subunit H conserved" evidence="3">
    <location>
        <begin position="91"/>
        <end position="151"/>
    </location>
</feature>
<comment type="caution">
    <text evidence="4">The sequence shown here is derived from an EMBL/GenBank/DDBJ whole genome shotgun (WGS) entry which is preliminary data.</text>
</comment>
<dbReference type="Pfam" id="PF10181">
    <property type="entry name" value="PIG-H"/>
    <property type="match status" value="1"/>
</dbReference>
<dbReference type="AlphaFoldDB" id="A0A9P7UYK7"/>
<keyword evidence="5" id="KW-1185">Reference proteome</keyword>
<dbReference type="GO" id="GO:0006506">
    <property type="term" value="P:GPI anchor biosynthetic process"/>
    <property type="evidence" value="ECO:0007669"/>
    <property type="project" value="InterPro"/>
</dbReference>
<dbReference type="PANTHER" id="PTHR15231:SF1">
    <property type="entry name" value="PHOSPHATIDYLINOSITOL N-ACETYLGLUCOSAMINYLTRANSFERASE SUBUNIT H"/>
    <property type="match status" value="1"/>
</dbReference>
<dbReference type="InterPro" id="IPR044215">
    <property type="entry name" value="PIG-H"/>
</dbReference>
<gene>
    <name evidence="4" type="ORF">E1B28_004461</name>
</gene>
<sequence>MQRSLLSSTNPEFSALRFPTFTEFKVENWRLSRDGTGKIVKGSSSWSWPDCIPPVIVAYLWPKTSLWARITIIMLVAVLVWLKCTQVLFESVVVFPDHGIQLETHRGLPPWTFSVSRRFIPKATLRDVVINEGITRWNIRYYLLAINQRKPDVVDIELFFPNILPHFPVLQEVYCGVHDILFRA</sequence>
<dbReference type="Proteomes" id="UP001049176">
    <property type="component" value="Chromosome 2"/>
</dbReference>
<comment type="similarity">
    <text evidence="2">Belongs to the PIGH family.</text>
</comment>
<dbReference type="GeneID" id="66073537"/>
<organism evidence="4 5">
    <name type="scientific">Marasmius oreades</name>
    <name type="common">fairy-ring Marasmius</name>
    <dbReference type="NCBI Taxonomy" id="181124"/>
    <lineage>
        <taxon>Eukaryota</taxon>
        <taxon>Fungi</taxon>
        <taxon>Dikarya</taxon>
        <taxon>Basidiomycota</taxon>
        <taxon>Agaricomycotina</taxon>
        <taxon>Agaricomycetes</taxon>
        <taxon>Agaricomycetidae</taxon>
        <taxon>Agaricales</taxon>
        <taxon>Marasmiineae</taxon>
        <taxon>Marasmiaceae</taxon>
        <taxon>Marasmius</taxon>
    </lineage>
</organism>
<dbReference type="EMBL" id="CM032182">
    <property type="protein sequence ID" value="KAG7097075.1"/>
    <property type="molecule type" value="Genomic_DNA"/>
</dbReference>
<dbReference type="InterPro" id="IPR019328">
    <property type="entry name" value="PIGH-H_dom"/>
</dbReference>
<dbReference type="PANTHER" id="PTHR15231">
    <property type="entry name" value="PHOSPHATIDYLINOSITOL N-ACETYLGLUCOSAMINYLTRANSFERASE SUBUNIT H"/>
    <property type="match status" value="1"/>
</dbReference>
<dbReference type="RefSeq" id="XP_043013545.1">
    <property type="nucleotide sequence ID" value="XM_043148943.1"/>
</dbReference>
<reference evidence="4" key="1">
    <citation type="journal article" date="2021" name="Genome Biol. Evol.">
        <title>The assembled and annotated genome of the fairy-ring fungus Marasmius oreades.</title>
        <authorList>
            <person name="Hiltunen M."/>
            <person name="Ament-Velasquez S.L."/>
            <person name="Johannesson H."/>
        </authorList>
    </citation>
    <scope>NUCLEOTIDE SEQUENCE</scope>
    <source>
        <strain evidence="4">03SP1</strain>
    </source>
</reference>
<evidence type="ECO:0000313" key="5">
    <source>
        <dbReference type="Proteomes" id="UP001049176"/>
    </source>
</evidence>
<protein>
    <recommendedName>
        <fullName evidence="3">Phosphatidylinositol N-acetylglucosaminyltransferase subunit H conserved domain-containing protein</fullName>
    </recommendedName>
</protein>
<name>A0A9P7UYK7_9AGAR</name>
<dbReference type="OrthoDB" id="6256716at2759"/>
<evidence type="ECO:0000313" key="4">
    <source>
        <dbReference type="EMBL" id="KAG7097075.1"/>
    </source>
</evidence>
<evidence type="ECO:0000256" key="2">
    <source>
        <dbReference type="ARBA" id="ARBA00009610"/>
    </source>
</evidence>